<organism evidence="1 2">
    <name type="scientific">Polaromonas vacuolata</name>
    <dbReference type="NCBI Taxonomy" id="37448"/>
    <lineage>
        <taxon>Bacteria</taxon>
        <taxon>Pseudomonadati</taxon>
        <taxon>Pseudomonadota</taxon>
        <taxon>Betaproteobacteria</taxon>
        <taxon>Burkholderiales</taxon>
        <taxon>Comamonadaceae</taxon>
        <taxon>Polaromonas</taxon>
    </lineage>
</organism>
<protein>
    <submittedName>
        <fullName evidence="1">Uncharacterized protein</fullName>
    </submittedName>
</protein>
<sequence length="72" mass="8001">MVKSRSADKLCKSSIFKFYFVRMDQFTTAAAITVTNFIPVALKETQSHLLAPSLELFCIGISTSLNGYNPTH</sequence>
<dbReference type="KEGG" id="pvac:HC248_03242"/>
<name>A0A6H2HDK3_9BURK</name>
<dbReference type="Proteomes" id="UP000502041">
    <property type="component" value="Chromosome"/>
</dbReference>
<reference evidence="1 2" key="1">
    <citation type="submission" date="2020-04" db="EMBL/GenBank/DDBJ databases">
        <title>Complete genome of a Psychrophilic, Marine, Gas Vacuolate Bacterium Polaromonas vacuolata KCTC 22033T.</title>
        <authorList>
            <person name="Hwang K."/>
            <person name="Kim K.M."/>
        </authorList>
    </citation>
    <scope>NUCLEOTIDE SEQUENCE [LARGE SCALE GENOMIC DNA]</scope>
    <source>
        <strain evidence="1 2">KCTC 22033</strain>
    </source>
</reference>
<evidence type="ECO:0000313" key="1">
    <source>
        <dbReference type="EMBL" id="QJC57910.1"/>
    </source>
</evidence>
<proteinExistence type="predicted"/>
<dbReference type="EMBL" id="CP051461">
    <property type="protein sequence ID" value="QJC57910.1"/>
    <property type="molecule type" value="Genomic_DNA"/>
</dbReference>
<keyword evidence="2" id="KW-1185">Reference proteome</keyword>
<evidence type="ECO:0000313" key="2">
    <source>
        <dbReference type="Proteomes" id="UP000502041"/>
    </source>
</evidence>
<accession>A0A6H2HDK3</accession>
<dbReference type="AlphaFoldDB" id="A0A6H2HDK3"/>
<gene>
    <name evidence="1" type="ORF">HC248_03242</name>
</gene>